<dbReference type="VEuPathDB" id="AmoebaDB:DICPUDRAFT_79264"/>
<dbReference type="EMBL" id="GL871075">
    <property type="protein sequence ID" value="EGC34992.1"/>
    <property type="molecule type" value="Genomic_DNA"/>
</dbReference>
<dbReference type="GeneID" id="10501902"/>
<organism evidence="4 5">
    <name type="scientific">Dictyostelium purpureum</name>
    <name type="common">Slime mold</name>
    <dbReference type="NCBI Taxonomy" id="5786"/>
    <lineage>
        <taxon>Eukaryota</taxon>
        <taxon>Amoebozoa</taxon>
        <taxon>Evosea</taxon>
        <taxon>Eumycetozoa</taxon>
        <taxon>Dictyostelia</taxon>
        <taxon>Dictyosteliales</taxon>
        <taxon>Dictyosteliaceae</taxon>
        <taxon>Dictyostelium</taxon>
    </lineage>
</organism>
<gene>
    <name evidence="4" type="ORF">DICPUDRAFT_79264</name>
</gene>
<evidence type="ECO:0000313" key="4">
    <source>
        <dbReference type="EMBL" id="EGC34992.1"/>
    </source>
</evidence>
<accession>F0ZM22</accession>
<reference evidence="5" key="1">
    <citation type="journal article" date="2011" name="Genome Biol.">
        <title>Comparative genomics of the social amoebae Dictyostelium discoideum and Dictyostelium purpureum.</title>
        <authorList>
            <consortium name="US DOE Joint Genome Institute (JGI-PGF)"/>
            <person name="Sucgang R."/>
            <person name="Kuo A."/>
            <person name="Tian X."/>
            <person name="Salerno W."/>
            <person name="Parikh A."/>
            <person name="Feasley C.L."/>
            <person name="Dalin E."/>
            <person name="Tu H."/>
            <person name="Huang E."/>
            <person name="Barry K."/>
            <person name="Lindquist E."/>
            <person name="Shapiro H."/>
            <person name="Bruce D."/>
            <person name="Schmutz J."/>
            <person name="Salamov A."/>
            <person name="Fey P."/>
            <person name="Gaudet P."/>
            <person name="Anjard C."/>
            <person name="Babu M.M."/>
            <person name="Basu S."/>
            <person name="Bushmanova Y."/>
            <person name="van der Wel H."/>
            <person name="Katoh-Kurasawa M."/>
            <person name="Dinh C."/>
            <person name="Coutinho P.M."/>
            <person name="Saito T."/>
            <person name="Elias M."/>
            <person name="Schaap P."/>
            <person name="Kay R.R."/>
            <person name="Henrissat B."/>
            <person name="Eichinger L."/>
            <person name="Rivero F."/>
            <person name="Putnam N.H."/>
            <person name="West C.M."/>
            <person name="Loomis W.F."/>
            <person name="Chisholm R.L."/>
            <person name="Shaulsky G."/>
            <person name="Strassmann J.E."/>
            <person name="Queller D.C."/>
            <person name="Kuspa A."/>
            <person name="Grigoriev I.V."/>
        </authorList>
    </citation>
    <scope>NUCLEOTIDE SEQUENCE [LARGE SCALE GENOMIC DNA]</scope>
    <source>
        <strain evidence="5">QSDP1</strain>
    </source>
</reference>
<feature type="domain" description="CCHC-type" evidence="3">
    <location>
        <begin position="378"/>
        <end position="393"/>
    </location>
</feature>
<keyword evidence="5" id="KW-1185">Reference proteome</keyword>
<keyword evidence="2" id="KW-0175">Coiled coil</keyword>
<dbReference type="SUPFAM" id="SSF57756">
    <property type="entry name" value="Retrovirus zinc finger-like domains"/>
    <property type="match status" value="1"/>
</dbReference>
<evidence type="ECO:0000256" key="1">
    <source>
        <dbReference type="PROSITE-ProRule" id="PRU00047"/>
    </source>
</evidence>
<dbReference type="InterPro" id="IPR036875">
    <property type="entry name" value="Znf_CCHC_sf"/>
</dbReference>
<evidence type="ECO:0000256" key="2">
    <source>
        <dbReference type="SAM" id="Coils"/>
    </source>
</evidence>
<dbReference type="KEGG" id="dpp:DICPUDRAFT_79264"/>
<keyword evidence="1" id="KW-0479">Metal-binding</keyword>
<name>F0ZM22_DICPU</name>
<dbReference type="Proteomes" id="UP000001064">
    <property type="component" value="Unassembled WGS sequence"/>
</dbReference>
<dbReference type="Gene3D" id="4.10.60.10">
    <property type="entry name" value="Zinc finger, CCHC-type"/>
    <property type="match status" value="1"/>
</dbReference>
<dbReference type="InterPro" id="IPR001878">
    <property type="entry name" value="Znf_CCHC"/>
</dbReference>
<keyword evidence="1" id="KW-0862">Zinc</keyword>
<dbReference type="RefSeq" id="XP_003288466.1">
    <property type="nucleotide sequence ID" value="XM_003288418.1"/>
</dbReference>
<dbReference type="SMART" id="SM00343">
    <property type="entry name" value="ZnF_C2HC"/>
    <property type="match status" value="1"/>
</dbReference>
<evidence type="ECO:0000259" key="3">
    <source>
        <dbReference type="PROSITE" id="PS50158"/>
    </source>
</evidence>
<dbReference type="AlphaFoldDB" id="F0ZM22"/>
<proteinExistence type="predicted"/>
<feature type="coiled-coil region" evidence="2">
    <location>
        <begin position="64"/>
        <end position="91"/>
    </location>
</feature>
<dbReference type="GO" id="GO:0003676">
    <property type="term" value="F:nucleic acid binding"/>
    <property type="evidence" value="ECO:0007669"/>
    <property type="project" value="InterPro"/>
</dbReference>
<dbReference type="InParanoid" id="F0ZM22"/>
<dbReference type="GO" id="GO:0008270">
    <property type="term" value="F:zinc ion binding"/>
    <property type="evidence" value="ECO:0007669"/>
    <property type="project" value="UniProtKB-KW"/>
</dbReference>
<evidence type="ECO:0000313" key="5">
    <source>
        <dbReference type="Proteomes" id="UP000001064"/>
    </source>
</evidence>
<dbReference type="PROSITE" id="PS50158">
    <property type="entry name" value="ZF_CCHC"/>
    <property type="match status" value="1"/>
</dbReference>
<keyword evidence="1" id="KW-0863">Zinc-finger</keyword>
<sequence length="396" mass="46584">MMKTNRTVDGVLSENISLKEENKKLLMDLAELKRIVEDKISLLATSEAMRKEEKEKSQRDTFIRIDLESEIAVLKKNSERREKKLAELSDENAELKYVIIDNERDIKSLESRVTQLSKSREDQKVSENVVVVENQVNKTISRMKLKNDDIDDICNIICNSTVEKYGERAWFHLNNYGYSKIEEKLEQLTQVVFYNKESCIKFRDITREYIVNNGGQMEWNGYVRYMKDHDNKAERENKLRMSLKEAKGKISIYGENLGSYCSLFLENRMVWENYTDHQRIAELKVDLPNFITTQFVDKYNKTITKGNTKSIEEWVKVLRDIGEVTYKNYLDKKEREQKVTPRVKEFNSVKVQNAVEKSDKPTDEEKVRKPFVKGRLTCFYCKKEGHVRNSCPDLAK</sequence>
<protein>
    <recommendedName>
        <fullName evidence="3">CCHC-type domain-containing protein</fullName>
    </recommendedName>
</protein>